<accession>A0A9W9YXQ9</accession>
<keyword evidence="8" id="KW-0325">Glycoprotein</keyword>
<dbReference type="PROSITE" id="PS50963">
    <property type="entry name" value="LINK_2"/>
    <property type="match status" value="1"/>
</dbReference>
<dbReference type="OrthoDB" id="5978846at2759"/>
<keyword evidence="14" id="KW-1185">Reference proteome</keyword>
<comment type="caution">
    <text evidence="9">Lacks conserved residue(s) required for the propagation of feature annotation.</text>
</comment>
<dbReference type="SMART" id="SM00445">
    <property type="entry name" value="LINK"/>
    <property type="match status" value="1"/>
</dbReference>
<dbReference type="PROSITE" id="PS50026">
    <property type="entry name" value="EGF_3"/>
    <property type="match status" value="1"/>
</dbReference>
<dbReference type="AlphaFoldDB" id="A0A9W9YXQ9"/>
<dbReference type="SUPFAM" id="SSF56436">
    <property type="entry name" value="C-type lectin-like"/>
    <property type="match status" value="1"/>
</dbReference>
<evidence type="ECO:0000256" key="8">
    <source>
        <dbReference type="ARBA" id="ARBA00023180"/>
    </source>
</evidence>
<dbReference type="Gene3D" id="3.10.100.10">
    <property type="entry name" value="Mannose-Binding Protein A, subunit A"/>
    <property type="match status" value="1"/>
</dbReference>
<evidence type="ECO:0000259" key="10">
    <source>
        <dbReference type="PROSITE" id="PS50026"/>
    </source>
</evidence>
<dbReference type="Gene3D" id="3.50.4.10">
    <property type="entry name" value="Hepatocyte Growth Factor"/>
    <property type="match status" value="1"/>
</dbReference>
<evidence type="ECO:0000256" key="1">
    <source>
        <dbReference type="ARBA" id="ARBA00004167"/>
    </source>
</evidence>
<name>A0A9W9YXQ9_9CNID</name>
<evidence type="ECO:0000259" key="11">
    <source>
        <dbReference type="PROSITE" id="PS50948"/>
    </source>
</evidence>
<feature type="domain" description="Apple" evidence="11">
    <location>
        <begin position="32"/>
        <end position="116"/>
    </location>
</feature>
<evidence type="ECO:0000256" key="7">
    <source>
        <dbReference type="ARBA" id="ARBA00023170"/>
    </source>
</evidence>
<feature type="domain" description="Link" evidence="12">
    <location>
        <begin position="180"/>
        <end position="270"/>
    </location>
</feature>
<gene>
    <name evidence="13" type="primary">HAPLN3_3</name>
    <name evidence="13" type="ORF">OS493_025899</name>
</gene>
<dbReference type="InterPro" id="IPR043210">
    <property type="entry name" value="CD44_antigen-like"/>
</dbReference>
<evidence type="ECO:0000256" key="5">
    <source>
        <dbReference type="ARBA" id="ARBA00023136"/>
    </source>
</evidence>
<evidence type="ECO:0000256" key="9">
    <source>
        <dbReference type="PROSITE-ProRule" id="PRU00076"/>
    </source>
</evidence>
<dbReference type="GO" id="GO:0005540">
    <property type="term" value="F:hyaluronic acid binding"/>
    <property type="evidence" value="ECO:0007669"/>
    <property type="project" value="InterPro"/>
</dbReference>
<dbReference type="PANTHER" id="PTHR10225:SF5">
    <property type="entry name" value="C-TYPE LECTIN DOMAIN-CONTAINING PROTEIN"/>
    <property type="match status" value="1"/>
</dbReference>
<keyword evidence="3" id="KW-0732">Signal</keyword>
<dbReference type="GO" id="GO:0007155">
    <property type="term" value="P:cell adhesion"/>
    <property type="evidence" value="ECO:0007669"/>
    <property type="project" value="InterPro"/>
</dbReference>
<keyword evidence="4" id="KW-1133">Transmembrane helix</keyword>
<evidence type="ECO:0000259" key="12">
    <source>
        <dbReference type="PROSITE" id="PS50963"/>
    </source>
</evidence>
<keyword evidence="2" id="KW-0812">Transmembrane</keyword>
<dbReference type="InterPro" id="IPR016187">
    <property type="entry name" value="CTDL_fold"/>
</dbReference>
<dbReference type="InterPro" id="IPR000742">
    <property type="entry name" value="EGF"/>
</dbReference>
<evidence type="ECO:0000256" key="6">
    <source>
        <dbReference type="ARBA" id="ARBA00023157"/>
    </source>
</evidence>
<keyword evidence="9" id="KW-0245">EGF-like domain</keyword>
<dbReference type="GO" id="GO:0005886">
    <property type="term" value="C:plasma membrane"/>
    <property type="evidence" value="ECO:0007669"/>
    <property type="project" value="TreeGrafter"/>
</dbReference>
<comment type="caution">
    <text evidence="13">The sequence shown here is derived from an EMBL/GenBank/DDBJ whole genome shotgun (WGS) entry which is preliminary data.</text>
</comment>
<dbReference type="Gene3D" id="2.10.25.10">
    <property type="entry name" value="Laminin"/>
    <property type="match status" value="1"/>
</dbReference>
<dbReference type="SUPFAM" id="SSF57414">
    <property type="entry name" value="Hairpin loop containing domain-like"/>
    <property type="match status" value="1"/>
</dbReference>
<dbReference type="PANTHER" id="PTHR10225">
    <property type="entry name" value="HYALURONAN RECEPTOR"/>
    <property type="match status" value="1"/>
</dbReference>
<protein>
    <submittedName>
        <fullName evidence="13">Hyaluronan and proteoglycan link protein 3</fullName>
    </submittedName>
</protein>
<evidence type="ECO:0000313" key="13">
    <source>
        <dbReference type="EMBL" id="KAJ7371432.1"/>
    </source>
</evidence>
<organism evidence="13 14">
    <name type="scientific">Desmophyllum pertusum</name>
    <dbReference type="NCBI Taxonomy" id="174260"/>
    <lineage>
        <taxon>Eukaryota</taxon>
        <taxon>Metazoa</taxon>
        <taxon>Cnidaria</taxon>
        <taxon>Anthozoa</taxon>
        <taxon>Hexacorallia</taxon>
        <taxon>Scleractinia</taxon>
        <taxon>Caryophylliina</taxon>
        <taxon>Caryophylliidae</taxon>
        <taxon>Desmophyllum</taxon>
    </lineage>
</organism>
<dbReference type="GO" id="GO:0004888">
    <property type="term" value="F:transmembrane signaling receptor activity"/>
    <property type="evidence" value="ECO:0007669"/>
    <property type="project" value="TreeGrafter"/>
</dbReference>
<keyword evidence="6 9" id="KW-1015">Disulfide bond</keyword>
<comment type="subcellular location">
    <subcellularLocation>
        <location evidence="1">Membrane</location>
        <topology evidence="1">Single-pass membrane protein</topology>
    </subcellularLocation>
</comment>
<dbReference type="Proteomes" id="UP001163046">
    <property type="component" value="Unassembled WGS sequence"/>
</dbReference>
<keyword evidence="5" id="KW-0472">Membrane</keyword>
<reference evidence="13" key="1">
    <citation type="submission" date="2023-01" db="EMBL/GenBank/DDBJ databases">
        <title>Genome assembly of the deep-sea coral Lophelia pertusa.</title>
        <authorList>
            <person name="Herrera S."/>
            <person name="Cordes E."/>
        </authorList>
    </citation>
    <scope>NUCLEOTIDE SEQUENCE</scope>
    <source>
        <strain evidence="13">USNM1676648</strain>
        <tissue evidence="13">Polyp</tissue>
    </source>
</reference>
<dbReference type="PROSITE" id="PS50948">
    <property type="entry name" value="PAN"/>
    <property type="match status" value="1"/>
</dbReference>
<dbReference type="PROSITE" id="PS01241">
    <property type="entry name" value="LINK_1"/>
    <property type="match status" value="1"/>
</dbReference>
<evidence type="ECO:0000313" key="14">
    <source>
        <dbReference type="Proteomes" id="UP001163046"/>
    </source>
</evidence>
<evidence type="ECO:0000256" key="2">
    <source>
        <dbReference type="ARBA" id="ARBA00022692"/>
    </source>
</evidence>
<feature type="domain" description="EGF-like" evidence="10">
    <location>
        <begin position="123"/>
        <end position="166"/>
    </location>
</feature>
<dbReference type="Pfam" id="PF00008">
    <property type="entry name" value="EGF"/>
    <property type="match status" value="1"/>
</dbReference>
<dbReference type="Pfam" id="PF00193">
    <property type="entry name" value="Xlink"/>
    <property type="match status" value="1"/>
</dbReference>
<dbReference type="InterPro" id="IPR016186">
    <property type="entry name" value="C-type_lectin-like/link_sf"/>
</dbReference>
<evidence type="ECO:0000256" key="3">
    <source>
        <dbReference type="ARBA" id="ARBA00022729"/>
    </source>
</evidence>
<evidence type="ECO:0000256" key="4">
    <source>
        <dbReference type="ARBA" id="ARBA00022989"/>
    </source>
</evidence>
<dbReference type="EMBL" id="MU826847">
    <property type="protein sequence ID" value="KAJ7371432.1"/>
    <property type="molecule type" value="Genomic_DNA"/>
</dbReference>
<dbReference type="InterPro" id="IPR003609">
    <property type="entry name" value="Pan_app"/>
</dbReference>
<dbReference type="InterPro" id="IPR000538">
    <property type="entry name" value="Link_dom"/>
</dbReference>
<proteinExistence type="predicted"/>
<keyword evidence="7" id="KW-0675">Receptor</keyword>
<sequence length="274" mass="30666">MFKMLFFKSIVVLTSYFTTAFLSLALAQHLGLQYRNFYKLKNRSLVGNVTDTKKVKDYFECPFLCLERGPSACLSFNVGKTTNNGYYTCELSNSERYLDPHRMQQRASYDYYGMTTESLFSLLDLPCTSSPCNYGGTCIHGPRLGEFSCQCGVEITILPFIDDKCNVETNDLVIETSNQGVFHAAIGVYRLNFNDARRLCEILGATQATYNQLKAAWEAGLQRCAFGWLADGTARFPMRTASPGCGNYIGIVGSSTPINKKHQVQRLVLQGVTR</sequence>
<feature type="disulfide bond" evidence="9">
    <location>
        <begin position="132"/>
        <end position="149"/>
    </location>
</feature>